<feature type="transmembrane region" description="Helical" evidence="2">
    <location>
        <begin position="532"/>
        <end position="558"/>
    </location>
</feature>
<dbReference type="InterPro" id="IPR011701">
    <property type="entry name" value="MFS"/>
</dbReference>
<dbReference type="GeneID" id="100376231"/>
<comment type="subcellular location">
    <subcellularLocation>
        <location evidence="1">Membrane</location>
        <topology evidence="1">Multi-pass membrane protein</topology>
    </subcellularLocation>
</comment>
<keyword evidence="2" id="KW-0812">Transmembrane</keyword>
<keyword evidence="4" id="KW-1185">Reference proteome</keyword>
<evidence type="ECO:0000313" key="4">
    <source>
        <dbReference type="Proteomes" id="UP000694865"/>
    </source>
</evidence>
<dbReference type="CDD" id="cd17352">
    <property type="entry name" value="MFS_MCT_SLC16"/>
    <property type="match status" value="1"/>
</dbReference>
<dbReference type="InterPro" id="IPR020846">
    <property type="entry name" value="MFS_dom"/>
</dbReference>
<feature type="transmembrane region" description="Helical" evidence="2">
    <location>
        <begin position="326"/>
        <end position="344"/>
    </location>
</feature>
<feature type="transmembrane region" description="Helical" evidence="2">
    <location>
        <begin position="84"/>
        <end position="102"/>
    </location>
</feature>
<evidence type="ECO:0000313" key="5">
    <source>
        <dbReference type="RefSeq" id="XP_006822606.1"/>
    </source>
</evidence>
<evidence type="ECO:0000256" key="1">
    <source>
        <dbReference type="ARBA" id="ARBA00004141"/>
    </source>
</evidence>
<feature type="transmembrane region" description="Helical" evidence="2">
    <location>
        <begin position="175"/>
        <end position="201"/>
    </location>
</feature>
<dbReference type="InterPro" id="IPR050327">
    <property type="entry name" value="Proton-linked_MCT"/>
</dbReference>
<dbReference type="RefSeq" id="XP_006822606.1">
    <property type="nucleotide sequence ID" value="XM_006822543.1"/>
</dbReference>
<dbReference type="InterPro" id="IPR036259">
    <property type="entry name" value="MFS_trans_sf"/>
</dbReference>
<dbReference type="PROSITE" id="PS51257">
    <property type="entry name" value="PROKAR_LIPOPROTEIN"/>
    <property type="match status" value="1"/>
</dbReference>
<dbReference type="PROSITE" id="PS50850">
    <property type="entry name" value="MFS"/>
    <property type="match status" value="1"/>
</dbReference>
<dbReference type="PANTHER" id="PTHR11360:SF284">
    <property type="entry name" value="EG:103B4.3 PROTEIN-RELATED"/>
    <property type="match status" value="1"/>
</dbReference>
<feature type="transmembrane region" description="Helical" evidence="2">
    <location>
        <begin position="213"/>
        <end position="231"/>
    </location>
</feature>
<dbReference type="Gene3D" id="1.20.1250.20">
    <property type="entry name" value="MFS general substrate transporter like domains"/>
    <property type="match status" value="2"/>
</dbReference>
<feature type="transmembrane region" description="Helical" evidence="2">
    <location>
        <begin position="479"/>
        <end position="496"/>
    </location>
</feature>
<evidence type="ECO:0000256" key="2">
    <source>
        <dbReference type="SAM" id="Phobius"/>
    </source>
</evidence>
<keyword evidence="2" id="KW-1133">Transmembrane helix</keyword>
<dbReference type="Proteomes" id="UP000694865">
    <property type="component" value="Unplaced"/>
</dbReference>
<feature type="transmembrane region" description="Helical" evidence="2">
    <location>
        <begin position="443"/>
        <end position="467"/>
    </location>
</feature>
<feature type="transmembrane region" description="Helical" evidence="2">
    <location>
        <begin position="274"/>
        <end position="293"/>
    </location>
</feature>
<feature type="transmembrane region" description="Helical" evidence="2">
    <location>
        <begin position="13"/>
        <end position="43"/>
    </location>
</feature>
<feature type="transmembrane region" description="Helical" evidence="2">
    <location>
        <begin position="109"/>
        <end position="133"/>
    </location>
</feature>
<feature type="transmembrane region" description="Helical" evidence="2">
    <location>
        <begin position="599"/>
        <end position="621"/>
    </location>
</feature>
<name>A0ABM0MRG5_SACKO</name>
<reference evidence="5" key="1">
    <citation type="submission" date="2025-08" db="UniProtKB">
        <authorList>
            <consortium name="RefSeq"/>
        </authorList>
    </citation>
    <scope>IDENTIFICATION</scope>
    <source>
        <tissue evidence="5">Testes</tissue>
    </source>
</reference>
<feature type="transmembrane region" description="Helical" evidence="2">
    <location>
        <begin position="55"/>
        <end position="72"/>
    </location>
</feature>
<dbReference type="Pfam" id="PF07690">
    <property type="entry name" value="MFS_1"/>
    <property type="match status" value="1"/>
</dbReference>
<proteinExistence type="predicted"/>
<gene>
    <name evidence="5" type="primary">LOC100376231</name>
</gene>
<protein>
    <submittedName>
        <fullName evidence="5">Monocarboxylate transporter 12-like</fullName>
    </submittedName>
</protein>
<dbReference type="PANTHER" id="PTHR11360">
    <property type="entry name" value="MONOCARBOXYLATE TRANSPORTER"/>
    <property type="match status" value="1"/>
</dbReference>
<keyword evidence="2" id="KW-0472">Membrane</keyword>
<organism evidence="4 5">
    <name type="scientific">Saccoglossus kowalevskii</name>
    <name type="common">Acorn worm</name>
    <dbReference type="NCBI Taxonomy" id="10224"/>
    <lineage>
        <taxon>Eukaryota</taxon>
        <taxon>Metazoa</taxon>
        <taxon>Hemichordata</taxon>
        <taxon>Enteropneusta</taxon>
        <taxon>Harrimaniidae</taxon>
        <taxon>Saccoglossus</taxon>
    </lineage>
</organism>
<feature type="transmembrane region" description="Helical" evidence="2">
    <location>
        <begin position="243"/>
        <end position="268"/>
    </location>
</feature>
<dbReference type="SUPFAM" id="SSF103473">
    <property type="entry name" value="MFS general substrate transporter"/>
    <property type="match status" value="2"/>
</dbReference>
<evidence type="ECO:0000259" key="3">
    <source>
        <dbReference type="PROSITE" id="PS50850"/>
    </source>
</evidence>
<feature type="transmembrane region" description="Helical" evidence="2">
    <location>
        <begin position="503"/>
        <end position="526"/>
    </location>
</feature>
<sequence length="658" mass="71756">MKPSRANHDYNSWYGWVVVLGCMYIQAVIVGGLVGSSMFFVLFSEYFKKGVGRTFAVQSLQALVGTLAGPFAGGLSKRFGCRPLVVSAGIIAVVAIILTSFATSLDGKWFVLTVFLRYFLTWWSAIELIPIASQDVEDITILSCGVISMQIRIIHPDMTMNHSKAKQDSSLYKWVVVIGCMYIQAVIAGSITASTMFLVLFAEYFQKSVGETFAVSSLQFLVRTLTAPFIGGLTRRFGCRPMVIAAGIISTIAVILTSFATSLMWVYITYGVMLGLAFSLMYGPSIVIVGQYFTRRHALANGMVFTGVGIGMMALPPLYQMLIETYGWRSALVVISGIYMNIIVSGMLMKPLNSDDTVGQEADFNRVQDNQSTHNGDTFESTDITDECRVTQGDDMTYNEVRSNIEHNKVGEVKHAAVRSRKSQRCSVLRENLNITLLRHNSWLQVMCVAGVFLGFGYIIGLVHFVPKAVSENIEKLDAAFLMTIMGITSLVGRCLHGWFVDLGYFSPAVVFAVSLSSAGACLMGMPLSNGSYAVLAAVAACFGFSVGVGMPIYAVTLKACVGVEHLSNALGWYILFSGIGYMLGAPVAGWLYDLTSNYNVSFIIASSSMIISGCIVFVKLGCQKWKSKKIYEQETKCQDIPVSGNQCGTEIIHSARA</sequence>
<feature type="transmembrane region" description="Helical" evidence="2">
    <location>
        <begin position="300"/>
        <end position="320"/>
    </location>
</feature>
<feature type="transmembrane region" description="Helical" evidence="2">
    <location>
        <begin position="570"/>
        <end position="593"/>
    </location>
</feature>
<accession>A0ABM0MRG5</accession>
<feature type="domain" description="Major facilitator superfamily (MFS) profile" evidence="3">
    <location>
        <begin position="173"/>
        <end position="625"/>
    </location>
</feature>